<organism evidence="2 3">
    <name type="scientific">Bacillus cereus</name>
    <dbReference type="NCBI Taxonomy" id="1396"/>
    <lineage>
        <taxon>Bacteria</taxon>
        <taxon>Bacillati</taxon>
        <taxon>Bacillota</taxon>
        <taxon>Bacilli</taxon>
        <taxon>Bacillales</taxon>
        <taxon>Bacillaceae</taxon>
        <taxon>Bacillus</taxon>
        <taxon>Bacillus cereus group</taxon>
    </lineage>
</organism>
<feature type="non-terminal residue" evidence="2">
    <location>
        <position position="1"/>
    </location>
</feature>
<keyword evidence="1" id="KW-1133">Transmembrane helix</keyword>
<feature type="transmembrane region" description="Helical" evidence="1">
    <location>
        <begin position="27"/>
        <end position="49"/>
    </location>
</feature>
<evidence type="ECO:0000313" key="2">
    <source>
        <dbReference type="EMBL" id="OOR15618.1"/>
    </source>
</evidence>
<evidence type="ECO:0000313" key="3">
    <source>
        <dbReference type="Proteomes" id="UP000191124"/>
    </source>
</evidence>
<comment type="caution">
    <text evidence="2">The sequence shown here is derived from an EMBL/GenBank/DDBJ whole genome shotgun (WGS) entry which is preliminary data.</text>
</comment>
<accession>A0A1S9U0G4</accession>
<gene>
    <name evidence="2" type="ORF">BW892_29675</name>
</gene>
<reference evidence="2 3" key="1">
    <citation type="submission" date="2017-01" db="EMBL/GenBank/DDBJ databases">
        <title>Bacillus cereus isolates.</title>
        <authorList>
            <person name="Beno S.M."/>
        </authorList>
    </citation>
    <scope>NUCLEOTIDE SEQUENCE [LARGE SCALE GENOMIC DNA]</scope>
    <source>
        <strain evidence="2 3">FSL M7-1219</strain>
    </source>
</reference>
<keyword evidence="1" id="KW-0472">Membrane</keyword>
<dbReference type="EMBL" id="MUAL01000229">
    <property type="protein sequence ID" value="OOR15618.1"/>
    <property type="molecule type" value="Genomic_DNA"/>
</dbReference>
<evidence type="ECO:0000256" key="1">
    <source>
        <dbReference type="SAM" id="Phobius"/>
    </source>
</evidence>
<name>A0A1S9U0G4_BACCE</name>
<sequence>LFSEAKWGFGYLWSLPFKSIELVDQDILSIAILLVSIVAFTIGMILITVRYVKSLRKTV</sequence>
<dbReference type="Proteomes" id="UP000191124">
    <property type="component" value="Unassembled WGS sequence"/>
</dbReference>
<protein>
    <submittedName>
        <fullName evidence="2">Uncharacterized protein</fullName>
    </submittedName>
</protein>
<dbReference type="AlphaFoldDB" id="A0A1S9U0G4"/>
<keyword evidence="1" id="KW-0812">Transmembrane</keyword>
<proteinExistence type="predicted"/>